<proteinExistence type="predicted"/>
<dbReference type="Proteomes" id="UP000472676">
    <property type="component" value="Unassembled WGS sequence"/>
</dbReference>
<evidence type="ECO:0000313" key="1">
    <source>
        <dbReference type="EMBL" id="NGY04048.1"/>
    </source>
</evidence>
<evidence type="ECO:0000313" key="2">
    <source>
        <dbReference type="Proteomes" id="UP000472676"/>
    </source>
</evidence>
<protein>
    <submittedName>
        <fullName evidence="1">Uncharacterized protein</fullName>
    </submittedName>
</protein>
<accession>A0A6M2BNK1</accession>
<dbReference type="RefSeq" id="WP_166252545.1">
    <property type="nucleotide sequence ID" value="NZ_JAAMOW010000002.1"/>
</dbReference>
<organism evidence="1 2">
    <name type="scientific">Solimonas terrae</name>
    <dbReference type="NCBI Taxonomy" id="1396819"/>
    <lineage>
        <taxon>Bacteria</taxon>
        <taxon>Pseudomonadati</taxon>
        <taxon>Pseudomonadota</taxon>
        <taxon>Gammaproteobacteria</taxon>
        <taxon>Nevskiales</taxon>
        <taxon>Nevskiaceae</taxon>
        <taxon>Solimonas</taxon>
    </lineage>
</organism>
<dbReference type="AlphaFoldDB" id="A0A6M2BNK1"/>
<keyword evidence="2" id="KW-1185">Reference proteome</keyword>
<comment type="caution">
    <text evidence="1">The sequence shown here is derived from an EMBL/GenBank/DDBJ whole genome shotgun (WGS) entry which is preliminary data.</text>
</comment>
<dbReference type="SUPFAM" id="SSF54427">
    <property type="entry name" value="NTF2-like"/>
    <property type="match status" value="1"/>
</dbReference>
<dbReference type="EMBL" id="JAAMOW010000002">
    <property type="protein sequence ID" value="NGY04048.1"/>
    <property type="molecule type" value="Genomic_DNA"/>
</dbReference>
<gene>
    <name evidence="1" type="ORF">G7Y85_04670</name>
</gene>
<name>A0A6M2BNK1_9GAMM</name>
<reference evidence="1 2" key="1">
    <citation type="journal article" date="2014" name="Int. J. Syst. Evol. Microbiol.">
        <title>Solimonas terrae sp. nov., isolated from soil.</title>
        <authorList>
            <person name="Kim S.J."/>
            <person name="Moon J.Y."/>
            <person name="Weon H.Y."/>
            <person name="Ahn J.H."/>
            <person name="Chen W.M."/>
            <person name="Kwon S.W."/>
        </authorList>
    </citation>
    <scope>NUCLEOTIDE SEQUENCE [LARGE SCALE GENOMIC DNA]</scope>
    <source>
        <strain evidence="1 2">KIS83-12</strain>
    </source>
</reference>
<dbReference type="InterPro" id="IPR032710">
    <property type="entry name" value="NTF2-like_dom_sf"/>
</dbReference>
<sequence>MAISKPIHKKLNPDRAYSVYPVTFTGTQQGKVVVYKGTRTLTLHKAQGSWQFTGDASARGVNGL</sequence>